<evidence type="ECO:0000313" key="3">
    <source>
        <dbReference type="EMBL" id="CAF4667759.1"/>
    </source>
</evidence>
<dbReference type="InterPro" id="IPR002562">
    <property type="entry name" value="3'-5'_exonuclease_dom"/>
</dbReference>
<name>A0A8S3BYQ9_9BILA</name>
<dbReference type="PANTHER" id="PTHR12124">
    <property type="entry name" value="POLYMYOSITIS/SCLERODERMA AUTOANTIGEN-RELATED"/>
    <property type="match status" value="1"/>
</dbReference>
<dbReference type="GO" id="GO:0005730">
    <property type="term" value="C:nucleolus"/>
    <property type="evidence" value="ECO:0007669"/>
    <property type="project" value="TreeGrafter"/>
</dbReference>
<dbReference type="SUPFAM" id="SSF53098">
    <property type="entry name" value="Ribonuclease H-like"/>
    <property type="match status" value="1"/>
</dbReference>
<dbReference type="GO" id="GO:0071037">
    <property type="term" value="P:nuclear polyadenylation-dependent snRNA catabolic process"/>
    <property type="evidence" value="ECO:0007669"/>
    <property type="project" value="TreeGrafter"/>
</dbReference>
<dbReference type="GO" id="GO:0000467">
    <property type="term" value="P:exonucleolytic trimming to generate mature 3'-end of 5.8S rRNA from tricistronic rRNA transcript (SSU-rRNA, 5.8S rRNA, LSU-rRNA)"/>
    <property type="evidence" value="ECO:0007669"/>
    <property type="project" value="InterPro"/>
</dbReference>
<gene>
    <name evidence="3" type="ORF">BYL167_LOCUS42845</name>
    <name evidence="2" type="ORF">GIL414_LOCUS36349</name>
    <name evidence="4" type="ORF">GIL414_LOCUS50431</name>
    <name evidence="5" type="ORF">SMN809_LOCUS54446</name>
</gene>
<dbReference type="Proteomes" id="UP000681967">
    <property type="component" value="Unassembled WGS sequence"/>
</dbReference>
<dbReference type="EMBL" id="CAJOBJ010168078">
    <property type="protein sequence ID" value="CAF4872080.1"/>
    <property type="molecule type" value="Genomic_DNA"/>
</dbReference>
<dbReference type="GO" id="GO:0071035">
    <property type="term" value="P:nuclear polyadenylation-dependent rRNA catabolic process"/>
    <property type="evidence" value="ECO:0007669"/>
    <property type="project" value="TreeGrafter"/>
</dbReference>
<dbReference type="Gene3D" id="3.30.420.10">
    <property type="entry name" value="Ribonuclease H-like superfamily/Ribonuclease H"/>
    <property type="match status" value="1"/>
</dbReference>
<dbReference type="GO" id="GO:0071039">
    <property type="term" value="P:nuclear polyadenylation-dependent CUT catabolic process"/>
    <property type="evidence" value="ECO:0007669"/>
    <property type="project" value="TreeGrafter"/>
</dbReference>
<dbReference type="EMBL" id="CAJOBH010112280">
    <property type="protein sequence ID" value="CAF4667759.1"/>
    <property type="molecule type" value="Genomic_DNA"/>
</dbReference>
<organism evidence="4 6">
    <name type="scientific">Rotaria magnacalcarata</name>
    <dbReference type="NCBI Taxonomy" id="392030"/>
    <lineage>
        <taxon>Eukaryota</taxon>
        <taxon>Metazoa</taxon>
        <taxon>Spiralia</taxon>
        <taxon>Gnathifera</taxon>
        <taxon>Rotifera</taxon>
        <taxon>Eurotatoria</taxon>
        <taxon>Bdelloidea</taxon>
        <taxon>Philodinida</taxon>
        <taxon>Philodinidae</taxon>
        <taxon>Rotaria</taxon>
    </lineage>
</organism>
<dbReference type="GO" id="GO:0071051">
    <property type="term" value="P:poly(A)-dependent snoRNA 3'-end processing"/>
    <property type="evidence" value="ECO:0007669"/>
    <property type="project" value="TreeGrafter"/>
</dbReference>
<feature type="non-terminal residue" evidence="4">
    <location>
        <position position="57"/>
    </location>
</feature>
<dbReference type="InterPro" id="IPR036397">
    <property type="entry name" value="RNaseH_sf"/>
</dbReference>
<dbReference type="Proteomes" id="UP000681720">
    <property type="component" value="Unassembled WGS sequence"/>
</dbReference>
<reference evidence="4" key="1">
    <citation type="submission" date="2021-02" db="EMBL/GenBank/DDBJ databases">
        <authorList>
            <person name="Nowell W R."/>
        </authorList>
    </citation>
    <scope>NUCLEOTIDE SEQUENCE</scope>
</reference>
<dbReference type="GO" id="GO:0071038">
    <property type="term" value="P:TRAMP-dependent tRNA surveillance pathway"/>
    <property type="evidence" value="ECO:0007669"/>
    <property type="project" value="TreeGrafter"/>
</dbReference>
<dbReference type="InterPro" id="IPR012337">
    <property type="entry name" value="RNaseH-like_sf"/>
</dbReference>
<feature type="domain" description="3'-5' exonuclease" evidence="1">
    <location>
        <begin position="1"/>
        <end position="57"/>
    </location>
</feature>
<evidence type="ECO:0000313" key="5">
    <source>
        <dbReference type="EMBL" id="CAF4957723.1"/>
    </source>
</evidence>
<dbReference type="EMBL" id="CAJOBI010189873">
    <property type="protein sequence ID" value="CAF4957723.1"/>
    <property type="molecule type" value="Genomic_DNA"/>
</dbReference>
<dbReference type="GO" id="GO:0000176">
    <property type="term" value="C:nuclear exosome (RNase complex)"/>
    <property type="evidence" value="ECO:0007669"/>
    <property type="project" value="TreeGrafter"/>
</dbReference>
<dbReference type="InterPro" id="IPR045092">
    <property type="entry name" value="Rrp6-like"/>
</dbReference>
<evidence type="ECO:0000313" key="2">
    <source>
        <dbReference type="EMBL" id="CAF4539291.1"/>
    </source>
</evidence>
<comment type="caution">
    <text evidence="4">The sequence shown here is derived from an EMBL/GenBank/DDBJ whole genome shotgun (WGS) entry which is preliminary data.</text>
</comment>
<proteinExistence type="predicted"/>
<dbReference type="Pfam" id="PF01612">
    <property type="entry name" value="DNA_pol_A_exo1"/>
    <property type="match status" value="1"/>
</dbReference>
<dbReference type="GO" id="GO:0071040">
    <property type="term" value="P:nuclear polyadenylation-dependent antisense transcript catabolic process"/>
    <property type="evidence" value="ECO:0007669"/>
    <property type="project" value="TreeGrafter"/>
</dbReference>
<evidence type="ECO:0000259" key="1">
    <source>
        <dbReference type="Pfam" id="PF01612"/>
    </source>
</evidence>
<dbReference type="GO" id="GO:0071036">
    <property type="term" value="P:nuclear polyadenylation-dependent snoRNA catabolic process"/>
    <property type="evidence" value="ECO:0007669"/>
    <property type="project" value="TreeGrafter"/>
</dbReference>
<evidence type="ECO:0000313" key="4">
    <source>
        <dbReference type="EMBL" id="CAF4872080.1"/>
    </source>
</evidence>
<dbReference type="GO" id="GO:0071044">
    <property type="term" value="P:histone mRNA catabolic process"/>
    <property type="evidence" value="ECO:0007669"/>
    <property type="project" value="TreeGrafter"/>
</dbReference>
<dbReference type="GO" id="GO:0003727">
    <property type="term" value="F:single-stranded RNA binding"/>
    <property type="evidence" value="ECO:0007669"/>
    <property type="project" value="TreeGrafter"/>
</dbReference>
<protein>
    <recommendedName>
        <fullName evidence="1">3'-5' exonuclease domain-containing protein</fullName>
    </recommendedName>
</protein>
<dbReference type="AlphaFoldDB" id="A0A8S3BYQ9"/>
<sequence>MFDTHQAGKELNLPTLSLAYLLKTYCNIDASKQYQLADWRLRPLPKEYCRYAQEDTH</sequence>
<dbReference type="PANTHER" id="PTHR12124:SF47">
    <property type="entry name" value="EXOSOME COMPONENT 10"/>
    <property type="match status" value="1"/>
</dbReference>
<dbReference type="EMBL" id="CAJOBJ010090225">
    <property type="protein sequence ID" value="CAF4539291.1"/>
    <property type="molecule type" value="Genomic_DNA"/>
</dbReference>
<accession>A0A8S3BYQ9</accession>
<evidence type="ECO:0000313" key="6">
    <source>
        <dbReference type="Proteomes" id="UP000681720"/>
    </source>
</evidence>
<dbReference type="Proteomes" id="UP000676336">
    <property type="component" value="Unassembled WGS sequence"/>
</dbReference>
<dbReference type="GO" id="GO:0000175">
    <property type="term" value="F:3'-5'-RNA exonuclease activity"/>
    <property type="evidence" value="ECO:0007669"/>
    <property type="project" value="InterPro"/>
</dbReference>